<comment type="subcellular location">
    <subcellularLocation>
        <location evidence="1">Secreted</location>
    </subcellularLocation>
</comment>
<dbReference type="Gene3D" id="2.10.25.10">
    <property type="entry name" value="Laminin"/>
    <property type="match status" value="2"/>
</dbReference>
<dbReference type="EMBL" id="UZAH01028156">
    <property type="protein sequence ID" value="VDO98111.1"/>
    <property type="molecule type" value="Genomic_DNA"/>
</dbReference>
<feature type="domain" description="EGF-like" evidence="5">
    <location>
        <begin position="647"/>
        <end position="679"/>
    </location>
</feature>
<keyword evidence="4" id="KW-0245">EGF-like domain</keyword>
<evidence type="ECO:0000313" key="6">
    <source>
        <dbReference type="EMBL" id="VDO98111.1"/>
    </source>
</evidence>
<dbReference type="PANTHER" id="PTHR47324:SF3">
    <property type="entry name" value="EGF-LIKE DOMAIN-CONTAINING PROTEIN"/>
    <property type="match status" value="1"/>
</dbReference>
<dbReference type="AlphaFoldDB" id="A0A3P7ZCF5"/>
<gene>
    <name evidence="6" type="ORF">HPBE_LOCUS13986</name>
</gene>
<evidence type="ECO:0000256" key="1">
    <source>
        <dbReference type="ARBA" id="ARBA00004613"/>
    </source>
</evidence>
<protein>
    <recommendedName>
        <fullName evidence="5">EGF-like domain-containing protein</fullName>
    </recommendedName>
</protein>
<dbReference type="InterPro" id="IPR056861">
    <property type="entry name" value="HMCN1-like_VWA"/>
</dbReference>
<feature type="disulfide bond" evidence="4">
    <location>
        <begin position="669"/>
        <end position="678"/>
    </location>
</feature>
<comment type="caution">
    <text evidence="4">Lacks conserved residue(s) required for the propagation of feature annotation.</text>
</comment>
<keyword evidence="4" id="KW-1015">Disulfide bond</keyword>
<organism evidence="6">
    <name type="scientific">Heligmosomoides polygyrus</name>
    <name type="common">Parasitic roundworm</name>
    <dbReference type="NCBI Taxonomy" id="6339"/>
    <lineage>
        <taxon>Eukaryota</taxon>
        <taxon>Metazoa</taxon>
        <taxon>Ecdysozoa</taxon>
        <taxon>Nematoda</taxon>
        <taxon>Chromadorea</taxon>
        <taxon>Rhabditida</taxon>
        <taxon>Rhabditina</taxon>
        <taxon>Rhabditomorpha</taxon>
        <taxon>Strongyloidea</taxon>
        <taxon>Heligmosomidae</taxon>
        <taxon>Heligmosomoides</taxon>
    </lineage>
</organism>
<evidence type="ECO:0000259" key="5">
    <source>
        <dbReference type="PROSITE" id="PS50026"/>
    </source>
</evidence>
<dbReference type="InterPro" id="IPR053295">
    <property type="entry name" value="Innate_immunity_reg"/>
</dbReference>
<dbReference type="InterPro" id="IPR000742">
    <property type="entry name" value="EGF"/>
</dbReference>
<feature type="disulfide bond" evidence="4">
    <location>
        <begin position="358"/>
        <end position="367"/>
    </location>
</feature>
<dbReference type="PANTHER" id="PTHR47324">
    <property type="entry name" value="PROTEIN IRG-7-RELATED"/>
    <property type="match status" value="1"/>
</dbReference>
<dbReference type="PROSITE" id="PS50026">
    <property type="entry name" value="EGF_3"/>
    <property type="match status" value="2"/>
</dbReference>
<reference evidence="6" key="1">
    <citation type="submission" date="2018-11" db="EMBL/GenBank/DDBJ databases">
        <authorList>
            <consortium name="Pathogen Informatics"/>
        </authorList>
    </citation>
    <scope>NUCLEOTIDE SEQUENCE [LARGE SCALE GENOMIC DNA]</scope>
</reference>
<keyword evidence="2" id="KW-0964">Secreted</keyword>
<sequence>MSYRNSQSITQPSLDALLVTINGLTYDKSSIFLFTDAPANTLNLDVDVSNIVLAAVERQLQISIIITAPYQMNELCLKSRDVDLYTKIALQTGGTILNLCQPYVGTYVLKVSSKDNLAEGSCSIRIVEKTQLAVYLGFTTDPSRDSPSLSLNYGHPQKIDNIDRYRLVDFRFVFGVGTSPARHARLLTCSARLRLVMHGCRRVLQVYGSSCTVAGVFGTSTARQARLTTCSAGLRLAIHGCRRVRHVYGWTCTVADVFGSSTGVRRMPTCHYESFFSVPFACTDPYNYFIATVTITTDETTVQRAQRVYCYKSFGVCLNGGSLNEDGTCACQSNFNGPSCENPICQNDGRAKDYACICEPGFNGQFCQYVACDSWNYLETHDVRQHEFRQITFVIERNIGMVMPSIYLQQISSCSGYFKMIASFVAASESNDIPKQYSLITFDENVVINVVSTSHTDRFVSAFNDAMGNFTNSDPAATKLIDAIQEAYKITIQPPSVIYAFTSHDATKVSTSLLKQRLGTQVNVFYMQLLDYPQQPTGFYIPMIGNPVKVNLQTALLIDAGALVVDFALQSISAQGGQWTVSVQTTSGSCFVQVRAESPVHVIPGFTSSPDQDFVKSGPFSKLDSAPQCVHGTRNIYGECICDDTFTGDYCADRICLNGGTASVGVCACVNGYYGDFCEQRKFLSLSSSINRSKIQCTDIF</sequence>
<dbReference type="PROSITE" id="PS01186">
    <property type="entry name" value="EGF_2"/>
    <property type="match status" value="2"/>
</dbReference>
<dbReference type="Pfam" id="PF25106">
    <property type="entry name" value="VWA_4"/>
    <property type="match status" value="1"/>
</dbReference>
<feature type="domain" description="EGF-like" evidence="5">
    <location>
        <begin position="336"/>
        <end position="368"/>
    </location>
</feature>
<keyword evidence="3" id="KW-0732">Signal</keyword>
<evidence type="ECO:0000256" key="3">
    <source>
        <dbReference type="ARBA" id="ARBA00022729"/>
    </source>
</evidence>
<dbReference type="OrthoDB" id="5779730at2759"/>
<dbReference type="SMART" id="SM00181">
    <property type="entry name" value="EGF"/>
    <property type="match status" value="2"/>
</dbReference>
<proteinExistence type="predicted"/>
<name>A0A3P7ZCF5_HELPZ</name>
<evidence type="ECO:0000256" key="4">
    <source>
        <dbReference type="PROSITE-ProRule" id="PRU00076"/>
    </source>
</evidence>
<dbReference type="PROSITE" id="PS00022">
    <property type="entry name" value="EGF_1"/>
    <property type="match status" value="2"/>
</dbReference>
<evidence type="ECO:0000256" key="2">
    <source>
        <dbReference type="ARBA" id="ARBA00022525"/>
    </source>
</evidence>
<accession>A0A3P7ZCF5</accession>